<reference evidence="1 2" key="1">
    <citation type="journal article" date="2019" name="Commun. Biol.">
        <title>The bagworm genome reveals a unique fibroin gene that provides high tensile strength.</title>
        <authorList>
            <person name="Kono N."/>
            <person name="Nakamura H."/>
            <person name="Ohtoshi R."/>
            <person name="Tomita M."/>
            <person name="Numata K."/>
            <person name="Arakawa K."/>
        </authorList>
    </citation>
    <scope>NUCLEOTIDE SEQUENCE [LARGE SCALE GENOMIC DNA]</scope>
</reference>
<organism evidence="1 2">
    <name type="scientific">Eumeta variegata</name>
    <name type="common">Bagworm moth</name>
    <name type="synonym">Eumeta japonica</name>
    <dbReference type="NCBI Taxonomy" id="151549"/>
    <lineage>
        <taxon>Eukaryota</taxon>
        <taxon>Metazoa</taxon>
        <taxon>Ecdysozoa</taxon>
        <taxon>Arthropoda</taxon>
        <taxon>Hexapoda</taxon>
        <taxon>Insecta</taxon>
        <taxon>Pterygota</taxon>
        <taxon>Neoptera</taxon>
        <taxon>Endopterygota</taxon>
        <taxon>Lepidoptera</taxon>
        <taxon>Glossata</taxon>
        <taxon>Ditrysia</taxon>
        <taxon>Tineoidea</taxon>
        <taxon>Psychidae</taxon>
        <taxon>Oiketicinae</taxon>
        <taxon>Eumeta</taxon>
    </lineage>
</organism>
<dbReference type="EMBL" id="BGZK01007526">
    <property type="protein sequence ID" value="GBP04377.1"/>
    <property type="molecule type" value="Genomic_DNA"/>
</dbReference>
<accession>A0A4C1SSS5</accession>
<sequence>MAEWKELLPSSHEVAEILQSHTGSSSNVVDNEIPQNNLRQIINQYMNLMYVSTSHDDKLTMNKINDSSGLHHMLTPKFFI</sequence>
<evidence type="ECO:0000313" key="1">
    <source>
        <dbReference type="EMBL" id="GBP04377.1"/>
    </source>
</evidence>
<dbReference type="AlphaFoldDB" id="A0A4C1SSS5"/>
<gene>
    <name evidence="1" type="ORF">EVAR_73125_1</name>
</gene>
<feature type="non-terminal residue" evidence="1">
    <location>
        <position position="80"/>
    </location>
</feature>
<name>A0A4C1SSS5_EUMVA</name>
<comment type="caution">
    <text evidence="1">The sequence shown here is derived from an EMBL/GenBank/DDBJ whole genome shotgun (WGS) entry which is preliminary data.</text>
</comment>
<dbReference type="Proteomes" id="UP000299102">
    <property type="component" value="Unassembled WGS sequence"/>
</dbReference>
<keyword evidence="2" id="KW-1185">Reference proteome</keyword>
<evidence type="ECO:0000313" key="2">
    <source>
        <dbReference type="Proteomes" id="UP000299102"/>
    </source>
</evidence>
<protein>
    <submittedName>
        <fullName evidence="1">Uncharacterized protein</fullName>
    </submittedName>
</protein>
<proteinExistence type="predicted"/>